<keyword evidence="2 6" id="KW-0812">Transmembrane</keyword>
<comment type="subcellular location">
    <subcellularLocation>
        <location evidence="1">Membrane</location>
        <topology evidence="1">Single-pass membrane protein</topology>
    </subcellularLocation>
</comment>
<name>A0AAN7L2I2_9MYRT</name>
<dbReference type="GO" id="GO:0098542">
    <property type="term" value="P:defense response to other organism"/>
    <property type="evidence" value="ECO:0007669"/>
    <property type="project" value="InterPro"/>
</dbReference>
<dbReference type="InterPro" id="IPR004864">
    <property type="entry name" value="LEA_2"/>
</dbReference>
<dbReference type="EMBL" id="JAXIOK010000002">
    <property type="protein sequence ID" value="KAK4777746.1"/>
    <property type="molecule type" value="Genomic_DNA"/>
</dbReference>
<dbReference type="InterPro" id="IPR044839">
    <property type="entry name" value="NDR1-like"/>
</dbReference>
<dbReference type="Proteomes" id="UP001345219">
    <property type="component" value="Chromosome 14"/>
</dbReference>
<feature type="region of interest" description="Disordered" evidence="5">
    <location>
        <begin position="1"/>
        <end position="24"/>
    </location>
</feature>
<evidence type="ECO:0000256" key="1">
    <source>
        <dbReference type="ARBA" id="ARBA00004167"/>
    </source>
</evidence>
<keyword evidence="9" id="KW-1185">Reference proteome</keyword>
<gene>
    <name evidence="8" type="ORF">SAY87_017933</name>
</gene>
<evidence type="ECO:0000256" key="6">
    <source>
        <dbReference type="SAM" id="Phobius"/>
    </source>
</evidence>
<keyword evidence="4 6" id="KW-0472">Membrane</keyword>
<evidence type="ECO:0000313" key="8">
    <source>
        <dbReference type="EMBL" id="KAK4777746.1"/>
    </source>
</evidence>
<accession>A0AAN7L2I2</accession>
<evidence type="ECO:0000259" key="7">
    <source>
        <dbReference type="Pfam" id="PF03168"/>
    </source>
</evidence>
<evidence type="ECO:0000256" key="3">
    <source>
        <dbReference type="ARBA" id="ARBA00022989"/>
    </source>
</evidence>
<dbReference type="GO" id="GO:0005886">
    <property type="term" value="C:plasma membrane"/>
    <property type="evidence" value="ECO:0007669"/>
    <property type="project" value="TreeGrafter"/>
</dbReference>
<sequence length="257" mass="28246">MADRVHPFPHEPPAKDRRPLDDKPVLPPSGTYVIHIPKDQIYRVPPPENASRVKQYYASRKPRRSCGRRFCCCLLFLVVSAVILAGVAASVFYFVAMPEAPDYSVTALAIDGLNLTSSSAVSPAVNVTVRAANGNDKIGIYYRGRSSLELYYTDIKLCDGALPEFYQPTNNVTIFTAAMRGKGIVLTSQVHRDLAAAQSRRKVPLKLKIKAPVKLKVGAVNTWEITVKVTCDVTVDKLASTARIASTDCSYRVNLFS</sequence>
<evidence type="ECO:0000256" key="2">
    <source>
        <dbReference type="ARBA" id="ARBA00022692"/>
    </source>
</evidence>
<keyword evidence="3 6" id="KW-1133">Transmembrane helix</keyword>
<dbReference type="Pfam" id="PF03168">
    <property type="entry name" value="LEA_2"/>
    <property type="match status" value="1"/>
</dbReference>
<dbReference type="PANTHER" id="PTHR31234:SF70">
    <property type="entry name" value="LATE EMBRYOGENESIS ABUNDANT PROTEIN LEA-2 SUBGROUP DOMAIN-CONTAINING PROTEIN"/>
    <property type="match status" value="1"/>
</dbReference>
<evidence type="ECO:0000256" key="4">
    <source>
        <dbReference type="ARBA" id="ARBA00023136"/>
    </source>
</evidence>
<dbReference type="AlphaFoldDB" id="A0AAN7L2I2"/>
<protein>
    <recommendedName>
        <fullName evidence="7">Late embryogenesis abundant protein LEA-2 subgroup domain-containing protein</fullName>
    </recommendedName>
</protein>
<organism evidence="8 9">
    <name type="scientific">Trapa incisa</name>
    <dbReference type="NCBI Taxonomy" id="236973"/>
    <lineage>
        <taxon>Eukaryota</taxon>
        <taxon>Viridiplantae</taxon>
        <taxon>Streptophyta</taxon>
        <taxon>Embryophyta</taxon>
        <taxon>Tracheophyta</taxon>
        <taxon>Spermatophyta</taxon>
        <taxon>Magnoliopsida</taxon>
        <taxon>eudicotyledons</taxon>
        <taxon>Gunneridae</taxon>
        <taxon>Pentapetalae</taxon>
        <taxon>rosids</taxon>
        <taxon>malvids</taxon>
        <taxon>Myrtales</taxon>
        <taxon>Lythraceae</taxon>
        <taxon>Trapa</taxon>
    </lineage>
</organism>
<comment type="caution">
    <text evidence="8">The sequence shown here is derived from an EMBL/GenBank/DDBJ whole genome shotgun (WGS) entry which is preliminary data.</text>
</comment>
<feature type="transmembrane region" description="Helical" evidence="6">
    <location>
        <begin position="70"/>
        <end position="95"/>
    </location>
</feature>
<reference evidence="8 9" key="1">
    <citation type="journal article" date="2023" name="Hortic Res">
        <title>Pangenome of water caltrop reveals structural variations and asymmetric subgenome divergence after allopolyploidization.</title>
        <authorList>
            <person name="Zhang X."/>
            <person name="Chen Y."/>
            <person name="Wang L."/>
            <person name="Yuan Y."/>
            <person name="Fang M."/>
            <person name="Shi L."/>
            <person name="Lu R."/>
            <person name="Comes H.P."/>
            <person name="Ma Y."/>
            <person name="Chen Y."/>
            <person name="Huang G."/>
            <person name="Zhou Y."/>
            <person name="Zheng Z."/>
            <person name="Qiu Y."/>
        </authorList>
    </citation>
    <scope>NUCLEOTIDE SEQUENCE [LARGE SCALE GENOMIC DNA]</scope>
    <source>
        <tissue evidence="8">Roots</tissue>
    </source>
</reference>
<evidence type="ECO:0000256" key="5">
    <source>
        <dbReference type="SAM" id="MobiDB-lite"/>
    </source>
</evidence>
<dbReference type="PANTHER" id="PTHR31234">
    <property type="entry name" value="LATE EMBRYOGENESIS ABUNDANT (LEA) HYDROXYPROLINE-RICH GLYCOPROTEIN FAMILY"/>
    <property type="match status" value="1"/>
</dbReference>
<evidence type="ECO:0000313" key="9">
    <source>
        <dbReference type="Proteomes" id="UP001345219"/>
    </source>
</evidence>
<feature type="domain" description="Late embryogenesis abundant protein LEA-2 subgroup" evidence="7">
    <location>
        <begin position="128"/>
        <end position="231"/>
    </location>
</feature>
<proteinExistence type="predicted"/>